<dbReference type="InterPro" id="IPR057326">
    <property type="entry name" value="KR_dom"/>
</dbReference>
<dbReference type="PRINTS" id="PR00081">
    <property type="entry name" value="GDHRDH"/>
</dbReference>
<keyword evidence="3" id="KW-0134">Cell wall</keyword>
<dbReference type="SUPFAM" id="SSF51735">
    <property type="entry name" value="NAD(P)-binding Rossmann-fold domains"/>
    <property type="match status" value="1"/>
</dbReference>
<evidence type="ECO:0000256" key="8">
    <source>
        <dbReference type="RuleBase" id="RU000363"/>
    </source>
</evidence>
<dbReference type="OrthoDB" id="5173603at2"/>
<dbReference type="PANTHER" id="PTHR42879:SF2">
    <property type="entry name" value="3-OXOACYL-[ACYL-CARRIER-PROTEIN] REDUCTASE FABG"/>
    <property type="match status" value="1"/>
</dbReference>
<dbReference type="NCBIfam" id="TIGR03971">
    <property type="entry name" value="SDR_subfam_1"/>
    <property type="match status" value="1"/>
</dbReference>
<dbReference type="RefSeq" id="WP_064881364.1">
    <property type="nucleotide sequence ID" value="NZ_LZSY01000079.1"/>
</dbReference>
<evidence type="ECO:0000256" key="7">
    <source>
        <dbReference type="ARBA" id="ARBA00047400"/>
    </source>
</evidence>
<dbReference type="Proteomes" id="UP000094008">
    <property type="component" value="Unassembled WGS sequence"/>
</dbReference>
<protein>
    <recommendedName>
        <fullName evidence="6">3-oxoacyl-[acyl-carrier-protein] reductase MabA</fullName>
    </recommendedName>
</protein>
<dbReference type="Gene3D" id="3.40.50.720">
    <property type="entry name" value="NAD(P)-binding Rossmann-like Domain"/>
    <property type="match status" value="1"/>
</dbReference>
<accession>A0A1A0W7L7</accession>
<organism evidence="10 11">
    <name type="scientific">Mycolicibacterium peregrinum</name>
    <name type="common">Mycobacterium peregrinum</name>
    <dbReference type="NCBI Taxonomy" id="43304"/>
    <lineage>
        <taxon>Bacteria</taxon>
        <taxon>Bacillati</taxon>
        <taxon>Actinomycetota</taxon>
        <taxon>Actinomycetes</taxon>
        <taxon>Mycobacteriales</taxon>
        <taxon>Mycobacteriaceae</taxon>
        <taxon>Mycolicibacterium</taxon>
    </lineage>
</organism>
<evidence type="ECO:0000256" key="4">
    <source>
        <dbReference type="ARBA" id="ARBA00023002"/>
    </source>
</evidence>
<keyword evidence="4" id="KW-0560">Oxidoreductase</keyword>
<evidence type="ECO:0000256" key="5">
    <source>
        <dbReference type="ARBA" id="ARBA00023027"/>
    </source>
</evidence>
<sequence>MGALDGKAALITGGARGQGRAHALTLAREGADVVVCDVAAPVESIDYSLSTPADLKRTEEEVSGLGRRCLAVTADVRDLAAMQSVVDAAVTEFGGIDVVLANAGIASSEPIATMSPQRWQTMIDVNLTGVFNTFRAVLPHLIERRAGRIVATSSIVAGTGATNSGHYAAAKAGVVALVKSVAYEVAEYGITVNAVLPSGVNTPMIHNPATYKVIRPDLENPGLDDVEEMFVRGRPRTGLLEPQDVAEAVLYLVSDRGRLKTGESMILSNGLN</sequence>
<reference evidence="11" key="1">
    <citation type="submission" date="2016-06" db="EMBL/GenBank/DDBJ databases">
        <authorList>
            <person name="Sutton G."/>
            <person name="Brinkac L."/>
            <person name="Sanka R."/>
            <person name="Adams M."/>
            <person name="Lau E."/>
            <person name="Mehaffy C."/>
            <person name="Tameris M."/>
            <person name="Hatherill M."/>
            <person name="Hanekom W."/>
            <person name="Mahomed H."/>
            <person name="Mcshane H."/>
        </authorList>
    </citation>
    <scope>NUCLEOTIDE SEQUENCE [LARGE SCALE GENOMIC DNA]</scope>
    <source>
        <strain evidence="11">852002-10433_SCH5171157</strain>
    </source>
</reference>
<evidence type="ECO:0000256" key="3">
    <source>
        <dbReference type="ARBA" id="ARBA00022512"/>
    </source>
</evidence>
<dbReference type="Pfam" id="PF00106">
    <property type="entry name" value="adh_short"/>
    <property type="match status" value="1"/>
</dbReference>
<dbReference type="InterPro" id="IPR002347">
    <property type="entry name" value="SDR_fam"/>
</dbReference>
<keyword evidence="3" id="KW-0964">Secreted</keyword>
<dbReference type="FunFam" id="3.40.50.720:FF:000084">
    <property type="entry name" value="Short-chain dehydrogenase reductase"/>
    <property type="match status" value="1"/>
</dbReference>
<keyword evidence="5" id="KW-0520">NAD</keyword>
<dbReference type="SMART" id="SM00822">
    <property type="entry name" value="PKS_KR"/>
    <property type="match status" value="1"/>
</dbReference>
<dbReference type="GO" id="GO:0032787">
    <property type="term" value="P:monocarboxylic acid metabolic process"/>
    <property type="evidence" value="ECO:0007669"/>
    <property type="project" value="UniProtKB-ARBA"/>
</dbReference>
<comment type="catalytic activity">
    <reaction evidence="7">
        <text>a (3R)-hydroxyacyl-[ACP] + NADP(+) = a 3-oxoacyl-[ACP] + NADPH + H(+)</text>
        <dbReference type="Rhea" id="RHEA:17397"/>
        <dbReference type="Rhea" id="RHEA-COMP:9916"/>
        <dbReference type="Rhea" id="RHEA-COMP:9945"/>
        <dbReference type="ChEBI" id="CHEBI:15378"/>
        <dbReference type="ChEBI" id="CHEBI:57783"/>
        <dbReference type="ChEBI" id="CHEBI:58349"/>
        <dbReference type="ChEBI" id="CHEBI:78776"/>
        <dbReference type="ChEBI" id="CHEBI:78827"/>
        <dbReference type="EC" id="1.1.1.100"/>
    </reaction>
    <physiologicalReaction direction="right-to-left" evidence="7">
        <dbReference type="Rhea" id="RHEA:17399"/>
    </physiologicalReaction>
</comment>
<evidence type="ECO:0000313" key="11">
    <source>
        <dbReference type="Proteomes" id="UP000094008"/>
    </source>
</evidence>
<proteinExistence type="inferred from homology"/>
<evidence type="ECO:0000259" key="9">
    <source>
        <dbReference type="SMART" id="SM00822"/>
    </source>
</evidence>
<gene>
    <name evidence="10" type="ORF">A5779_01330</name>
</gene>
<name>A0A1A0W7L7_MYCPR</name>
<evidence type="ECO:0000256" key="2">
    <source>
        <dbReference type="ARBA" id="ARBA00006484"/>
    </source>
</evidence>
<feature type="domain" description="Ketoreductase" evidence="9">
    <location>
        <begin position="7"/>
        <end position="200"/>
    </location>
</feature>
<dbReference type="CDD" id="cd05233">
    <property type="entry name" value="SDR_c"/>
    <property type="match status" value="1"/>
</dbReference>
<evidence type="ECO:0000256" key="1">
    <source>
        <dbReference type="ARBA" id="ARBA00004191"/>
    </source>
</evidence>
<dbReference type="InterPro" id="IPR036291">
    <property type="entry name" value="NAD(P)-bd_dom_sf"/>
</dbReference>
<dbReference type="PRINTS" id="PR00080">
    <property type="entry name" value="SDRFAMILY"/>
</dbReference>
<evidence type="ECO:0000256" key="6">
    <source>
        <dbReference type="ARBA" id="ARBA00040781"/>
    </source>
</evidence>
<dbReference type="InterPro" id="IPR050259">
    <property type="entry name" value="SDR"/>
</dbReference>
<dbReference type="AlphaFoldDB" id="A0A1A0W7L7"/>
<dbReference type="PANTHER" id="PTHR42879">
    <property type="entry name" value="3-OXOACYL-(ACYL-CARRIER-PROTEIN) REDUCTASE"/>
    <property type="match status" value="1"/>
</dbReference>
<dbReference type="EMBL" id="LZSY01000079">
    <property type="protein sequence ID" value="OBB92121.1"/>
    <property type="molecule type" value="Genomic_DNA"/>
</dbReference>
<dbReference type="GO" id="GO:0004316">
    <property type="term" value="F:3-oxoacyl-[acyl-carrier-protein] reductase (NADPH) activity"/>
    <property type="evidence" value="ECO:0007669"/>
    <property type="project" value="UniProtKB-EC"/>
</dbReference>
<evidence type="ECO:0000313" key="10">
    <source>
        <dbReference type="EMBL" id="OBB92121.1"/>
    </source>
</evidence>
<comment type="caution">
    <text evidence="10">The sequence shown here is derived from an EMBL/GenBank/DDBJ whole genome shotgun (WGS) entry which is preliminary data.</text>
</comment>
<dbReference type="InterPro" id="IPR020904">
    <property type="entry name" value="Sc_DH/Rdtase_CS"/>
</dbReference>
<comment type="subcellular location">
    <subcellularLocation>
        <location evidence="1">Secreted</location>
        <location evidence="1">Cell wall</location>
    </subcellularLocation>
</comment>
<dbReference type="InterPro" id="IPR023985">
    <property type="entry name" value="SDR_subfam_1"/>
</dbReference>
<comment type="similarity">
    <text evidence="2 8">Belongs to the short-chain dehydrogenases/reductases (SDR) family.</text>
</comment>
<dbReference type="PROSITE" id="PS00061">
    <property type="entry name" value="ADH_SHORT"/>
    <property type="match status" value="1"/>
</dbReference>